<evidence type="ECO:0000313" key="2">
    <source>
        <dbReference type="EMBL" id="GMH63252.1"/>
    </source>
</evidence>
<accession>A0A9W6ZZL5</accession>
<name>A0A9W6ZZL5_9STRA</name>
<comment type="caution">
    <text evidence="2">The sequence shown here is derived from an EMBL/GenBank/DDBJ whole genome shotgun (WGS) entry which is preliminary data.</text>
</comment>
<reference evidence="2" key="1">
    <citation type="submission" date="2022-07" db="EMBL/GenBank/DDBJ databases">
        <title>Genome analysis of Parmales, a sister group of diatoms, reveals the evolutionary specialization of diatoms from phago-mixotrophs to photoautotrophs.</title>
        <authorList>
            <person name="Ban H."/>
            <person name="Sato S."/>
            <person name="Yoshikawa S."/>
            <person name="Kazumasa Y."/>
            <person name="Nakamura Y."/>
            <person name="Ichinomiya M."/>
            <person name="Saitoh K."/>
            <person name="Sato N."/>
            <person name="Blanc-Mathieu R."/>
            <person name="Endo H."/>
            <person name="Kuwata A."/>
            <person name="Ogata H."/>
        </authorList>
    </citation>
    <scope>NUCLEOTIDE SEQUENCE</scope>
</reference>
<dbReference type="OrthoDB" id="196258at2759"/>
<dbReference type="EMBL" id="BRXZ01002489">
    <property type="protein sequence ID" value="GMH63252.1"/>
    <property type="molecule type" value="Genomic_DNA"/>
</dbReference>
<evidence type="ECO:0000313" key="3">
    <source>
        <dbReference type="Proteomes" id="UP001165082"/>
    </source>
</evidence>
<dbReference type="Proteomes" id="UP001165082">
    <property type="component" value="Unassembled WGS sequence"/>
</dbReference>
<feature type="compositionally biased region" description="Basic residues" evidence="1">
    <location>
        <begin position="383"/>
        <end position="393"/>
    </location>
</feature>
<proteinExistence type="predicted"/>
<dbReference type="AlphaFoldDB" id="A0A9W6ZZL5"/>
<organism evidence="2 3">
    <name type="scientific">Triparma retinervis</name>
    <dbReference type="NCBI Taxonomy" id="2557542"/>
    <lineage>
        <taxon>Eukaryota</taxon>
        <taxon>Sar</taxon>
        <taxon>Stramenopiles</taxon>
        <taxon>Ochrophyta</taxon>
        <taxon>Bolidophyceae</taxon>
        <taxon>Parmales</taxon>
        <taxon>Triparmaceae</taxon>
        <taxon>Triparma</taxon>
    </lineage>
</organism>
<gene>
    <name evidence="2" type="ORF">TrRE_jg10003</name>
</gene>
<dbReference type="Gene3D" id="1.25.40.420">
    <property type="match status" value="1"/>
</dbReference>
<feature type="compositionally biased region" description="Gly residues" evidence="1">
    <location>
        <begin position="10"/>
        <end position="20"/>
    </location>
</feature>
<dbReference type="CDD" id="cd14733">
    <property type="entry name" value="BACK"/>
    <property type="match status" value="1"/>
</dbReference>
<feature type="region of interest" description="Disordered" evidence="1">
    <location>
        <begin position="1"/>
        <end position="29"/>
    </location>
</feature>
<feature type="region of interest" description="Disordered" evidence="1">
    <location>
        <begin position="368"/>
        <end position="393"/>
    </location>
</feature>
<keyword evidence="3" id="KW-1185">Reference proteome</keyword>
<evidence type="ECO:0000256" key="1">
    <source>
        <dbReference type="SAM" id="MobiDB-lite"/>
    </source>
</evidence>
<protein>
    <submittedName>
        <fullName evidence="2">Uncharacterized protein</fullName>
    </submittedName>
</protein>
<sequence>MSMKAFPTKGSGGAAGGKGGTKGKKDEDNITFRVVPSEDLYLQGTYKNVLRVPEGKEYSCVMTIKQKMSSLFKHYAKYHGLKRDDLEFHFVDLVRPNDTPEGIMLEDKSEIAVRHKTKLGGSGGPPGMNIRTVKEKWATQLGNMMKYPSTMDGSIVMATPNSSSPPREMSFHYCVFAARCPYIFTPKSDQLGLIDPNPSLLGITSQVGGRVYLNSMQVNEYTPGAMLLVREFLYKADFEGVVRLAESMEGSEGCGGTGGAGSSGSVDAVAVANIYIECMSWASRWGLKDLVEIAKYGCGKNLSVDNVVQYLCGLLDMDAETEEDNLDCMDFIIDNFQSITKSQNFQDQIQLYPDLVMPILQKAAEKMPDTPQALIQKAEQRAKRSKKLASKGS</sequence>
<dbReference type="Gene3D" id="3.10.20.90">
    <property type="entry name" value="Phosphatidylinositol 3-kinase Catalytic Subunit, Chain A, domain 1"/>
    <property type="match status" value="1"/>
</dbReference>